<comment type="caution">
    <text evidence="10">The sequence shown here is derived from an EMBL/GenBank/DDBJ whole genome shotgun (WGS) entry which is preliminary data.</text>
</comment>
<evidence type="ECO:0000256" key="2">
    <source>
        <dbReference type="ARBA" id="ARBA00007069"/>
    </source>
</evidence>
<feature type="domain" description="ABC transmembrane type-1" evidence="9">
    <location>
        <begin position="72"/>
        <end position="274"/>
    </location>
</feature>
<evidence type="ECO:0000256" key="8">
    <source>
        <dbReference type="RuleBase" id="RU363032"/>
    </source>
</evidence>
<dbReference type="GO" id="GO:0055085">
    <property type="term" value="P:transmembrane transport"/>
    <property type="evidence" value="ECO:0007669"/>
    <property type="project" value="InterPro"/>
</dbReference>
<dbReference type="Proteomes" id="UP000266089">
    <property type="component" value="Unassembled WGS sequence"/>
</dbReference>
<accession>A0A399DW72</accession>
<keyword evidence="5 8" id="KW-0812">Transmembrane</keyword>
<feature type="transmembrane region" description="Helical" evidence="8">
    <location>
        <begin position="76"/>
        <end position="98"/>
    </location>
</feature>
<comment type="similarity">
    <text evidence="2">Belongs to the binding-protein-dependent transport system permease family. CysTW subfamily.</text>
</comment>
<name>A0A399DW72_9DEIN</name>
<evidence type="ECO:0000256" key="5">
    <source>
        <dbReference type="ARBA" id="ARBA00022692"/>
    </source>
</evidence>
<feature type="transmembrane region" description="Helical" evidence="8">
    <location>
        <begin position="21"/>
        <end position="42"/>
    </location>
</feature>
<dbReference type="Gene3D" id="1.10.3720.10">
    <property type="entry name" value="MetI-like"/>
    <property type="match status" value="1"/>
</dbReference>
<feature type="transmembrane region" description="Helical" evidence="8">
    <location>
        <begin position="210"/>
        <end position="233"/>
    </location>
</feature>
<feature type="transmembrane region" description="Helical" evidence="8">
    <location>
        <begin position="253"/>
        <end position="275"/>
    </location>
</feature>
<evidence type="ECO:0000313" key="10">
    <source>
        <dbReference type="EMBL" id="RIH75468.1"/>
    </source>
</evidence>
<evidence type="ECO:0000259" key="9">
    <source>
        <dbReference type="PROSITE" id="PS50928"/>
    </source>
</evidence>
<evidence type="ECO:0000313" key="11">
    <source>
        <dbReference type="Proteomes" id="UP000266089"/>
    </source>
</evidence>
<comment type="subcellular location">
    <subcellularLocation>
        <location evidence="1 8">Cell membrane</location>
        <topology evidence="1 8">Multi-pass membrane protein</topology>
    </subcellularLocation>
</comment>
<dbReference type="PANTHER" id="PTHR42929">
    <property type="entry name" value="INNER MEMBRANE ABC TRANSPORTER PERMEASE PROTEIN YDCU-RELATED-RELATED"/>
    <property type="match status" value="1"/>
</dbReference>
<keyword evidence="6 8" id="KW-1133">Transmembrane helix</keyword>
<dbReference type="RefSeq" id="WP_027887348.1">
    <property type="nucleotide sequence ID" value="NZ_JBHSXZ010000076.1"/>
</dbReference>
<feature type="transmembrane region" description="Helical" evidence="8">
    <location>
        <begin position="154"/>
        <end position="176"/>
    </location>
</feature>
<evidence type="ECO:0000256" key="7">
    <source>
        <dbReference type="ARBA" id="ARBA00023136"/>
    </source>
</evidence>
<dbReference type="CDD" id="cd06261">
    <property type="entry name" value="TM_PBP2"/>
    <property type="match status" value="1"/>
</dbReference>
<evidence type="ECO:0000256" key="3">
    <source>
        <dbReference type="ARBA" id="ARBA00022448"/>
    </source>
</evidence>
<dbReference type="PANTHER" id="PTHR42929:SF1">
    <property type="entry name" value="INNER MEMBRANE ABC TRANSPORTER PERMEASE PROTEIN YDCU-RELATED"/>
    <property type="match status" value="1"/>
</dbReference>
<dbReference type="EMBL" id="QWKX01000066">
    <property type="protein sequence ID" value="RIH75468.1"/>
    <property type="molecule type" value="Genomic_DNA"/>
</dbReference>
<dbReference type="InterPro" id="IPR000515">
    <property type="entry name" value="MetI-like"/>
</dbReference>
<feature type="transmembrane region" description="Helical" evidence="8">
    <location>
        <begin position="105"/>
        <end position="126"/>
    </location>
</feature>
<keyword evidence="7 8" id="KW-0472">Membrane</keyword>
<dbReference type="GO" id="GO:0005886">
    <property type="term" value="C:plasma membrane"/>
    <property type="evidence" value="ECO:0007669"/>
    <property type="project" value="UniProtKB-SubCell"/>
</dbReference>
<protein>
    <submittedName>
        <fullName evidence="10">Putrescine transport system permease protein PotH</fullName>
    </submittedName>
</protein>
<dbReference type="OrthoDB" id="9807047at2"/>
<evidence type="ECO:0000256" key="6">
    <source>
        <dbReference type="ARBA" id="ARBA00022989"/>
    </source>
</evidence>
<dbReference type="Pfam" id="PF00528">
    <property type="entry name" value="BPD_transp_1"/>
    <property type="match status" value="1"/>
</dbReference>
<gene>
    <name evidence="10" type="primary">potH</name>
    <name evidence="10" type="ORF">Mcate_02208</name>
</gene>
<proteinExistence type="inferred from homology"/>
<keyword evidence="4" id="KW-1003">Cell membrane</keyword>
<organism evidence="10 11">
    <name type="scientific">Meiothermus taiwanensis</name>
    <dbReference type="NCBI Taxonomy" id="172827"/>
    <lineage>
        <taxon>Bacteria</taxon>
        <taxon>Thermotogati</taxon>
        <taxon>Deinococcota</taxon>
        <taxon>Deinococci</taxon>
        <taxon>Thermales</taxon>
        <taxon>Thermaceae</taxon>
        <taxon>Meiothermus</taxon>
    </lineage>
</organism>
<evidence type="ECO:0000256" key="4">
    <source>
        <dbReference type="ARBA" id="ARBA00022475"/>
    </source>
</evidence>
<reference evidence="10 11" key="1">
    <citation type="submission" date="2018-08" db="EMBL/GenBank/DDBJ databases">
        <title>Meiothermus cateniformans JCM 15151 genome sequencing project.</title>
        <authorList>
            <person name="Da Costa M.S."/>
            <person name="Albuquerque L."/>
            <person name="Raposo P."/>
            <person name="Froufe H.J.C."/>
            <person name="Barroso C.S."/>
            <person name="Egas C."/>
        </authorList>
    </citation>
    <scope>NUCLEOTIDE SEQUENCE [LARGE SCALE GENOMIC DNA]</scope>
    <source>
        <strain evidence="10 11">JCM 15151</strain>
    </source>
</reference>
<dbReference type="InterPro" id="IPR035906">
    <property type="entry name" value="MetI-like_sf"/>
</dbReference>
<keyword evidence="3 8" id="KW-0813">Transport</keyword>
<sequence>MREAATPWERLRQVLVTVGPGGLWLVLFVLIPTLVMLVASLMSRGSLGQLVPPLGLHNYVRFFSDPLFIEIIGRSLWIGFWSTVLIMLLGYPLAFYIAQSRYKEVLLLLVVIPFFTNFLIRVYAWIVVFQKEGLLNGLITAFGLPPLELLPSTFAVYVATVYTYLPFFVLPLYAAVERIDWSQLEAAYDLGARPIRAFWEAIFPQTVPGLFAGFLLVFIPAVGTFVIADLLGGGKVILVGNLIQLQFGSAQNWAFGSAVSMVLMAMVLLGLWLYARTQGEKGLDRLV</sequence>
<evidence type="ECO:0000256" key="1">
    <source>
        <dbReference type="ARBA" id="ARBA00004651"/>
    </source>
</evidence>
<dbReference type="AlphaFoldDB" id="A0A399DW72"/>
<dbReference type="PROSITE" id="PS50928">
    <property type="entry name" value="ABC_TM1"/>
    <property type="match status" value="1"/>
</dbReference>
<dbReference type="SUPFAM" id="SSF161098">
    <property type="entry name" value="MetI-like"/>
    <property type="match status" value="1"/>
</dbReference>